<protein>
    <submittedName>
        <fullName evidence="1">Uncharacterized protein</fullName>
    </submittedName>
</protein>
<dbReference type="Proteomes" id="UP000790347">
    <property type="component" value="Unassembled WGS sequence"/>
</dbReference>
<keyword evidence="2" id="KW-1185">Reference proteome</keyword>
<gene>
    <name evidence="1" type="ORF">DERF_000914</name>
</gene>
<dbReference type="EMBL" id="ASGP02000001">
    <property type="protein sequence ID" value="KAH9526856.1"/>
    <property type="molecule type" value="Genomic_DNA"/>
</dbReference>
<reference evidence="1" key="2">
    <citation type="journal article" date="2022" name="Res Sq">
        <title>Comparative Genomics Reveals Insights into the Divergent Evolution of Astigmatic Mites and Household Pest Adaptations.</title>
        <authorList>
            <person name="Xiong Q."/>
            <person name="Wan A.T.-Y."/>
            <person name="Liu X.-Y."/>
            <person name="Fung C.S.-H."/>
            <person name="Xiao X."/>
            <person name="Malainual N."/>
            <person name="Hou J."/>
            <person name="Wang L."/>
            <person name="Wang M."/>
            <person name="Yang K."/>
            <person name="Cui Y."/>
            <person name="Leung E."/>
            <person name="Nong W."/>
            <person name="Shin S.-K."/>
            <person name="Au S."/>
            <person name="Jeong K.Y."/>
            <person name="Chew F.T."/>
            <person name="Hui J."/>
            <person name="Leung T.F."/>
            <person name="Tungtrongchitr A."/>
            <person name="Zhong N."/>
            <person name="Liu Z."/>
            <person name="Tsui S."/>
        </authorList>
    </citation>
    <scope>NUCLEOTIDE SEQUENCE</scope>
    <source>
        <strain evidence="1">Derf</strain>
        <tissue evidence="1">Whole organism</tissue>
    </source>
</reference>
<evidence type="ECO:0000313" key="1">
    <source>
        <dbReference type="EMBL" id="KAH9526856.1"/>
    </source>
</evidence>
<sequence>MNHLTNNGKKICYIVTDDVEERIKQSMTIGNSVNGWGYSTTTINDTRQEFFFNTRIPESVNELKRNC</sequence>
<reference evidence="1" key="1">
    <citation type="submission" date="2013-05" db="EMBL/GenBank/DDBJ databases">
        <authorList>
            <person name="Yim A.K.Y."/>
            <person name="Chan T.F."/>
            <person name="Ji K.M."/>
            <person name="Liu X.Y."/>
            <person name="Zhou J.W."/>
            <person name="Li R.Q."/>
            <person name="Yang K.Y."/>
            <person name="Li J."/>
            <person name="Li M."/>
            <person name="Law P.T.W."/>
            <person name="Wu Y.L."/>
            <person name="Cai Z.L."/>
            <person name="Qin H."/>
            <person name="Bao Y."/>
            <person name="Leung R.K.K."/>
            <person name="Ng P.K.S."/>
            <person name="Zou J."/>
            <person name="Zhong X.J."/>
            <person name="Ran P.X."/>
            <person name="Zhong N.S."/>
            <person name="Liu Z.G."/>
            <person name="Tsui S.K.W."/>
        </authorList>
    </citation>
    <scope>NUCLEOTIDE SEQUENCE</scope>
    <source>
        <strain evidence="1">Derf</strain>
        <tissue evidence="1">Whole organism</tissue>
    </source>
</reference>
<name>A0A922L862_DERFA</name>
<dbReference type="AlphaFoldDB" id="A0A922L862"/>
<evidence type="ECO:0000313" key="2">
    <source>
        <dbReference type="Proteomes" id="UP000790347"/>
    </source>
</evidence>
<proteinExistence type="predicted"/>
<organism evidence="1 2">
    <name type="scientific">Dermatophagoides farinae</name>
    <name type="common">American house dust mite</name>
    <dbReference type="NCBI Taxonomy" id="6954"/>
    <lineage>
        <taxon>Eukaryota</taxon>
        <taxon>Metazoa</taxon>
        <taxon>Ecdysozoa</taxon>
        <taxon>Arthropoda</taxon>
        <taxon>Chelicerata</taxon>
        <taxon>Arachnida</taxon>
        <taxon>Acari</taxon>
        <taxon>Acariformes</taxon>
        <taxon>Sarcoptiformes</taxon>
        <taxon>Astigmata</taxon>
        <taxon>Psoroptidia</taxon>
        <taxon>Analgoidea</taxon>
        <taxon>Pyroglyphidae</taxon>
        <taxon>Dermatophagoidinae</taxon>
        <taxon>Dermatophagoides</taxon>
    </lineage>
</organism>
<comment type="caution">
    <text evidence="1">The sequence shown here is derived from an EMBL/GenBank/DDBJ whole genome shotgun (WGS) entry which is preliminary data.</text>
</comment>
<accession>A0A922L862</accession>